<proteinExistence type="predicted"/>
<feature type="signal peptide" evidence="1">
    <location>
        <begin position="1"/>
        <end position="21"/>
    </location>
</feature>
<dbReference type="AlphaFoldDB" id="A0A1B6CN36"/>
<feature type="chain" id="PRO_5008580512" evidence="1">
    <location>
        <begin position="22"/>
        <end position="279"/>
    </location>
</feature>
<accession>A0A1B6CN36</accession>
<evidence type="ECO:0000313" key="2">
    <source>
        <dbReference type="EMBL" id="JAS14852.1"/>
    </source>
</evidence>
<evidence type="ECO:0000256" key="1">
    <source>
        <dbReference type="SAM" id="SignalP"/>
    </source>
</evidence>
<organism evidence="2">
    <name type="scientific">Clastoptera arizonana</name>
    <name type="common">Arizona spittle bug</name>
    <dbReference type="NCBI Taxonomy" id="38151"/>
    <lineage>
        <taxon>Eukaryota</taxon>
        <taxon>Metazoa</taxon>
        <taxon>Ecdysozoa</taxon>
        <taxon>Arthropoda</taxon>
        <taxon>Hexapoda</taxon>
        <taxon>Insecta</taxon>
        <taxon>Pterygota</taxon>
        <taxon>Neoptera</taxon>
        <taxon>Paraneoptera</taxon>
        <taxon>Hemiptera</taxon>
        <taxon>Auchenorrhyncha</taxon>
        <taxon>Cercopoidea</taxon>
        <taxon>Clastopteridae</taxon>
        <taxon>Clastoptera</taxon>
    </lineage>
</organism>
<feature type="non-terminal residue" evidence="2">
    <location>
        <position position="279"/>
    </location>
</feature>
<protein>
    <submittedName>
        <fullName evidence="2">Uncharacterized protein</fullName>
    </submittedName>
</protein>
<dbReference type="EMBL" id="GEDC01022446">
    <property type="protein sequence ID" value="JAS14852.1"/>
    <property type="molecule type" value="Transcribed_RNA"/>
</dbReference>
<sequence>MEYKKNIFFFCILFIINLVKSEYIYNALDLKKEDVCYYPLLFEQIYTLFPNKSTIIKCFNKIQQDDPWRVGNILKAFNLCFSKEEVMKSYVYRKPFILIEGNNKMITKEVSRLVAKKVGAKYSYTPPECMAGLINSYRYEHIGKTAFYALALYAASYEIKQTLFSGTAVVMNGYWTDQVSVVLLNTFKKSEMPVQGSKVYNLPPDLIAPHSFIYLHTPSSYGDFGLGRTSNLMHRMHEIYSNFNIIPKNIVTTKQNIADTFNDVYAIIQTQIGNKFNLP</sequence>
<keyword evidence="1" id="KW-0732">Signal</keyword>
<reference evidence="2" key="1">
    <citation type="submission" date="2015-12" db="EMBL/GenBank/DDBJ databases">
        <title>De novo transcriptome assembly of four potential Pierce s Disease insect vectors from Arizona vineyards.</title>
        <authorList>
            <person name="Tassone E.E."/>
        </authorList>
    </citation>
    <scope>NUCLEOTIDE SEQUENCE</scope>
</reference>
<gene>
    <name evidence="2" type="ORF">g.62</name>
</gene>
<name>A0A1B6CN36_9HEMI</name>